<dbReference type="EMBL" id="JBEYBF010000016">
    <property type="protein sequence ID" value="MEU1954650.1"/>
    <property type="molecule type" value="Genomic_DNA"/>
</dbReference>
<evidence type="ECO:0000313" key="2">
    <source>
        <dbReference type="Proteomes" id="UP001550628"/>
    </source>
</evidence>
<name>A0ABV2WUT4_9NOCA</name>
<dbReference type="RefSeq" id="WP_356957662.1">
    <property type="nucleotide sequence ID" value="NZ_JBEYBD010000010.1"/>
</dbReference>
<sequence length="122" mass="12899">MIVPTPERPLELTHLAPVLVLRAGNEFEVQIEGVVGIGTSGKINDRYSVGEIPAEVGPRLTGMIREAHAAENGTLHLEFESGISVRVFADPDYEAWSVVGADGFRVVCMPGGELAVWSGGGA</sequence>
<proteinExistence type="predicted"/>
<dbReference type="Proteomes" id="UP001550628">
    <property type="component" value="Unassembled WGS sequence"/>
</dbReference>
<protein>
    <submittedName>
        <fullName evidence="1">DUF6188 family protein</fullName>
    </submittedName>
</protein>
<accession>A0ABV2WUT4</accession>
<dbReference type="Pfam" id="PF19686">
    <property type="entry name" value="DUF6188"/>
    <property type="match status" value="1"/>
</dbReference>
<comment type="caution">
    <text evidence="1">The sequence shown here is derived from an EMBL/GenBank/DDBJ whole genome shotgun (WGS) entry which is preliminary data.</text>
</comment>
<gene>
    <name evidence="1" type="ORF">ABZ510_22620</name>
</gene>
<keyword evidence="2" id="KW-1185">Reference proteome</keyword>
<reference evidence="1 2" key="1">
    <citation type="submission" date="2024-06" db="EMBL/GenBank/DDBJ databases">
        <title>The Natural Products Discovery Center: Release of the First 8490 Sequenced Strains for Exploring Actinobacteria Biosynthetic Diversity.</title>
        <authorList>
            <person name="Kalkreuter E."/>
            <person name="Kautsar S.A."/>
            <person name="Yang D."/>
            <person name="Bader C.D."/>
            <person name="Teijaro C.N."/>
            <person name="Fluegel L."/>
            <person name="Davis C.M."/>
            <person name="Simpson J.R."/>
            <person name="Lauterbach L."/>
            <person name="Steele A.D."/>
            <person name="Gui C."/>
            <person name="Meng S."/>
            <person name="Li G."/>
            <person name="Viehrig K."/>
            <person name="Ye F."/>
            <person name="Su P."/>
            <person name="Kiefer A.F."/>
            <person name="Nichols A."/>
            <person name="Cepeda A.J."/>
            <person name="Yan W."/>
            <person name="Fan B."/>
            <person name="Jiang Y."/>
            <person name="Adhikari A."/>
            <person name="Zheng C.-J."/>
            <person name="Schuster L."/>
            <person name="Cowan T.M."/>
            <person name="Smanski M.J."/>
            <person name="Chevrette M.G."/>
            <person name="De Carvalho L.P.S."/>
            <person name="Shen B."/>
        </authorList>
    </citation>
    <scope>NUCLEOTIDE SEQUENCE [LARGE SCALE GENOMIC DNA]</scope>
    <source>
        <strain evidence="1 2">NPDC019708</strain>
    </source>
</reference>
<dbReference type="InterPro" id="IPR046179">
    <property type="entry name" value="DUF6188"/>
</dbReference>
<organism evidence="1 2">
    <name type="scientific">Nocardia rhamnosiphila</name>
    <dbReference type="NCBI Taxonomy" id="426716"/>
    <lineage>
        <taxon>Bacteria</taxon>
        <taxon>Bacillati</taxon>
        <taxon>Actinomycetota</taxon>
        <taxon>Actinomycetes</taxon>
        <taxon>Mycobacteriales</taxon>
        <taxon>Nocardiaceae</taxon>
        <taxon>Nocardia</taxon>
    </lineage>
</organism>
<evidence type="ECO:0000313" key="1">
    <source>
        <dbReference type="EMBL" id="MEU1954650.1"/>
    </source>
</evidence>